<dbReference type="Gene3D" id="1.50.10.10">
    <property type="match status" value="1"/>
</dbReference>
<sequence length="416" mass="47472">MNSKLINLAITFPLKSFRIIGIWLFGGVLLLVFESANAQMGERDFYAKELDKVVLRMQGKLAHLALDSTRIPRSLTSEGCLVGVGSRDWTSGFFPGTLWYLYGYSGNRALLSAARSWTAFIEKEKYDEHTHDTGFKVYCSFGNAYRIQGMESDKDVIVQAAKSLMSRFDPNLGCIRSWDFNQEVWQYPVIIDNMMNLEMLFAATRISGDSIYYQVGKKHAETTLKNHFKEDYSSYHVVDYDTISGMPRLKTTHQGFGESSSWARGQAWALYGFTMCYRETGDPKFLELAQKIAQYILHHPRLPDDKVPYWDFDDPDIPDTERDASAAAVIASALLELSTYSKQEKSKVYWHVADTILHNLSGSEYRLKDEEAPFFLDHSVGSKPHGSEVDVPLVYADYYYVEALIRANNHIESKLY</sequence>
<dbReference type="Proteomes" id="UP000248688">
    <property type="component" value="Chromosome"/>
</dbReference>
<dbReference type="GO" id="GO:0000272">
    <property type="term" value="P:polysaccharide catabolic process"/>
    <property type="evidence" value="ECO:0007669"/>
    <property type="project" value="TreeGrafter"/>
</dbReference>
<dbReference type="SUPFAM" id="SSF48208">
    <property type="entry name" value="Six-hairpin glycosidases"/>
    <property type="match status" value="1"/>
</dbReference>
<dbReference type="PANTHER" id="PTHR36845:SF1">
    <property type="entry name" value="HYDROLASE, PUTATIVE (AFU_ORTHOLOGUE AFUA_7G05090)-RELATED"/>
    <property type="match status" value="1"/>
</dbReference>
<keyword evidence="6" id="KW-1185">Reference proteome</keyword>
<proteinExistence type="inferred from homology"/>
<evidence type="ECO:0000313" key="6">
    <source>
        <dbReference type="Proteomes" id="UP000248688"/>
    </source>
</evidence>
<feature type="binding site" evidence="4">
    <location>
        <position position="132"/>
    </location>
    <ligand>
        <name>substrate</name>
    </ligand>
</feature>
<feature type="binding site" evidence="4">
    <location>
        <position position="382"/>
    </location>
    <ligand>
        <name>substrate</name>
    </ligand>
</feature>
<dbReference type="InterPro" id="IPR052369">
    <property type="entry name" value="UG_Glycosaminoglycan_Hydrolase"/>
</dbReference>
<evidence type="ECO:0000313" key="5">
    <source>
        <dbReference type="EMBL" id="AWW32865.1"/>
    </source>
</evidence>
<name>A0A2Z4IPN1_9BACT</name>
<dbReference type="InterPro" id="IPR010905">
    <property type="entry name" value="Glyco_hydro_88"/>
</dbReference>
<feature type="active site" description="Proton donor" evidence="3">
    <location>
        <position position="192"/>
    </location>
</feature>
<evidence type="ECO:0000256" key="2">
    <source>
        <dbReference type="ARBA" id="ARBA00038358"/>
    </source>
</evidence>
<evidence type="ECO:0000256" key="1">
    <source>
        <dbReference type="ARBA" id="ARBA00022801"/>
    </source>
</evidence>
<feature type="binding site" evidence="4">
    <location>
        <position position="264"/>
    </location>
    <ligand>
        <name>substrate</name>
    </ligand>
</feature>
<dbReference type="AlphaFoldDB" id="A0A2Z4IPN1"/>
<dbReference type="GO" id="GO:0052757">
    <property type="term" value="F:chondroitin hydrolase activity"/>
    <property type="evidence" value="ECO:0007669"/>
    <property type="project" value="TreeGrafter"/>
</dbReference>
<dbReference type="PANTHER" id="PTHR36845">
    <property type="entry name" value="HYDROLASE, PUTATIVE (AFU_ORTHOLOGUE AFUA_7G05090)-RELATED"/>
    <property type="match status" value="1"/>
</dbReference>
<protein>
    <submittedName>
        <fullName evidence="5">Glucuronyl hydrolase</fullName>
    </submittedName>
</protein>
<accession>A0A2Z4IPN1</accession>
<gene>
    <name evidence="5" type="ORF">DN752_23490</name>
</gene>
<organism evidence="5 6">
    <name type="scientific">Echinicola strongylocentroti</name>
    <dbReference type="NCBI Taxonomy" id="1795355"/>
    <lineage>
        <taxon>Bacteria</taxon>
        <taxon>Pseudomonadati</taxon>
        <taxon>Bacteroidota</taxon>
        <taxon>Cytophagia</taxon>
        <taxon>Cytophagales</taxon>
        <taxon>Cyclobacteriaceae</taxon>
        <taxon>Echinicola</taxon>
    </lineage>
</organism>
<evidence type="ECO:0000256" key="3">
    <source>
        <dbReference type="PIRSR" id="PIRSR610905-1"/>
    </source>
</evidence>
<dbReference type="KEGG" id="est:DN752_23490"/>
<dbReference type="RefSeq" id="WP_112786237.1">
    <property type="nucleotide sequence ID" value="NZ_CP030041.1"/>
</dbReference>
<dbReference type="EMBL" id="CP030041">
    <property type="protein sequence ID" value="AWW32865.1"/>
    <property type="molecule type" value="Genomic_DNA"/>
</dbReference>
<comment type="similarity">
    <text evidence="2">Belongs to the glycosyl hydrolase 88 family.</text>
</comment>
<dbReference type="InterPro" id="IPR008928">
    <property type="entry name" value="6-hairpin_glycosidase_sf"/>
</dbReference>
<feature type="binding site" evidence="4">
    <location>
        <position position="192"/>
    </location>
    <ligand>
        <name>substrate</name>
    </ligand>
</feature>
<feature type="active site" description="Nucleophile" evidence="3">
    <location>
        <position position="132"/>
    </location>
</feature>
<dbReference type="Pfam" id="PF07470">
    <property type="entry name" value="Glyco_hydro_88"/>
    <property type="match status" value="1"/>
</dbReference>
<dbReference type="InterPro" id="IPR012341">
    <property type="entry name" value="6hp_glycosidase-like_sf"/>
</dbReference>
<dbReference type="OrthoDB" id="428577at2"/>
<keyword evidence="1 5" id="KW-0378">Hydrolase</keyword>
<feature type="binding site" evidence="4">
    <location>
        <position position="252"/>
    </location>
    <ligand>
        <name>substrate</name>
    </ligand>
</feature>
<feature type="binding site" evidence="4">
    <location>
        <position position="268"/>
    </location>
    <ligand>
        <name>substrate</name>
    </ligand>
</feature>
<evidence type="ECO:0000256" key="4">
    <source>
        <dbReference type="PIRSR" id="PIRSR610905-2"/>
    </source>
</evidence>
<reference evidence="5 6" key="1">
    <citation type="submission" date="2018-06" db="EMBL/GenBank/DDBJ databases">
        <title>Echinicola strongylocentroti sp. nov., isolated from a sea urchin Strongylocentrotus intermedius.</title>
        <authorList>
            <person name="Bae S.S."/>
        </authorList>
    </citation>
    <scope>NUCLEOTIDE SEQUENCE [LARGE SCALE GENOMIC DNA]</scope>
    <source>
        <strain evidence="5 6">MEBiC08714</strain>
    </source>
</reference>